<sequence length="269" mass="30070">MRRELYKYLLGCISFAFYCFALYAQPAKTMLPDSGIKVMTYNIHHANPPSKDSLIDMDAIVKVIRAQSPDLVALQEVDQLTERSGKIDQAKYIAEKLGMHYFYAKAMDYDGGAYGQAILSKFPIKATAVRRLPSTAEPRSEPRILGEAIIQLPNGKSLRFATVHLDAQKNDTNRILQAKAIISLLANDETPMIIAGDFNAVRSSEAMHILDAGFEHSCTECDFTIPVLSPNKTIDFILLDKRKSWSVLSHKTIKETYASDHFPVVTVLK</sequence>
<keyword evidence="2" id="KW-0378">Hydrolase</keyword>
<dbReference type="PANTHER" id="PTHR14859">
    <property type="entry name" value="CALCOFLUOR WHITE HYPERSENSITIVE PROTEIN PRECURSOR"/>
    <property type="match status" value="1"/>
</dbReference>
<dbReference type="Proteomes" id="UP001221558">
    <property type="component" value="Chromosome"/>
</dbReference>
<dbReference type="Pfam" id="PF03372">
    <property type="entry name" value="Exo_endo_phos"/>
    <property type="match status" value="1"/>
</dbReference>
<keyword evidence="2" id="KW-0255">Endonuclease</keyword>
<dbReference type="PANTHER" id="PTHR14859:SF15">
    <property type="entry name" value="ENDONUCLEASE_EXONUCLEASE_PHOSPHATASE DOMAIN-CONTAINING PROTEIN"/>
    <property type="match status" value="1"/>
</dbReference>
<proteinExistence type="predicted"/>
<dbReference type="InterPro" id="IPR005135">
    <property type="entry name" value="Endo/exonuclease/phosphatase"/>
</dbReference>
<keyword evidence="3" id="KW-1185">Reference proteome</keyword>
<dbReference type="RefSeq" id="WP_274269093.1">
    <property type="nucleotide sequence ID" value="NZ_CP117880.1"/>
</dbReference>
<protein>
    <submittedName>
        <fullName evidence="2">Endonuclease/exonuclease/phosphatase family protein</fullName>
    </submittedName>
</protein>
<feature type="domain" description="Endonuclease/exonuclease/phosphatase" evidence="1">
    <location>
        <begin position="39"/>
        <end position="261"/>
    </location>
</feature>
<dbReference type="GO" id="GO:0004519">
    <property type="term" value="F:endonuclease activity"/>
    <property type="evidence" value="ECO:0007669"/>
    <property type="project" value="UniProtKB-KW"/>
</dbReference>
<keyword evidence="2" id="KW-0540">Nuclease</keyword>
<name>A0ABY7WLC9_9SPHI</name>
<reference evidence="2 3" key="1">
    <citation type="submission" date="2023-02" db="EMBL/GenBank/DDBJ databases">
        <title>Genome sequence of Sphingobacterium sp. KACC 22765.</title>
        <authorList>
            <person name="Kim S."/>
            <person name="Heo J."/>
            <person name="Kwon S.-W."/>
        </authorList>
    </citation>
    <scope>NUCLEOTIDE SEQUENCE [LARGE SCALE GENOMIC DNA]</scope>
    <source>
        <strain evidence="2 3">KACC 22765</strain>
    </source>
</reference>
<dbReference type="InterPro" id="IPR036691">
    <property type="entry name" value="Endo/exonu/phosph_ase_sf"/>
</dbReference>
<gene>
    <name evidence="2" type="ORF">PQ465_08390</name>
</gene>
<evidence type="ECO:0000313" key="2">
    <source>
        <dbReference type="EMBL" id="WDF70384.1"/>
    </source>
</evidence>
<dbReference type="InterPro" id="IPR051916">
    <property type="entry name" value="GPI-anchor_lipid_remodeler"/>
</dbReference>
<dbReference type="EMBL" id="CP117880">
    <property type="protein sequence ID" value="WDF70384.1"/>
    <property type="molecule type" value="Genomic_DNA"/>
</dbReference>
<dbReference type="SUPFAM" id="SSF56219">
    <property type="entry name" value="DNase I-like"/>
    <property type="match status" value="1"/>
</dbReference>
<evidence type="ECO:0000313" key="3">
    <source>
        <dbReference type="Proteomes" id="UP001221558"/>
    </source>
</evidence>
<organism evidence="2 3">
    <name type="scientific">Sphingobacterium oryzagri</name>
    <dbReference type="NCBI Taxonomy" id="3025669"/>
    <lineage>
        <taxon>Bacteria</taxon>
        <taxon>Pseudomonadati</taxon>
        <taxon>Bacteroidota</taxon>
        <taxon>Sphingobacteriia</taxon>
        <taxon>Sphingobacteriales</taxon>
        <taxon>Sphingobacteriaceae</taxon>
        <taxon>Sphingobacterium</taxon>
    </lineage>
</organism>
<dbReference type="Gene3D" id="3.60.10.10">
    <property type="entry name" value="Endonuclease/exonuclease/phosphatase"/>
    <property type="match status" value="1"/>
</dbReference>
<accession>A0ABY7WLC9</accession>
<evidence type="ECO:0000259" key="1">
    <source>
        <dbReference type="Pfam" id="PF03372"/>
    </source>
</evidence>